<sequence length="472" mass="53747">MISFTDYALAVYPFLELEWFHRTYYRVLEAFAEGRVRRLMISMPPQHGKSVGATTLLPAYLLGLDPDLRIAIASYSASLASKFNRRVQRILCSAEYGELFPDTTIKRGSKPPEYIRTADEVEIVGHEGSLLSVGREGSLTGNRVDCFLLDDLYKDAMEANSPLVRENCWEWYTSVVRTRMHNDSRELLVFTRWHEEDLIGMLRQREPVVELRAWEDLARVSANGWLALNFEALKTTPPSAIDPRAAGEALWPARHDAALLHAKRALDPLRFECMYQGRPSVREGLLYGDQFAEYDALPREIVRRANYTDTADTGDDYLCSMSYAVDTDGTIYVTDLVYSREGMEVTEGLVADLLLRSDTRTAAVESNNGGRGFARAVQRLAPAVRVEWFHQSANKEARILSNSATVLHTLRMPRGWNLRWPELYAHLTTYRRQFRANRWHDAADVVTGIVEREVGGGRRGQCRALSFLTRRE</sequence>
<dbReference type="InterPro" id="IPR027417">
    <property type="entry name" value="P-loop_NTPase"/>
</dbReference>
<dbReference type="KEGG" id="acou:A5CBH24_18270"/>
<dbReference type="EMBL" id="AP019735">
    <property type="protein sequence ID" value="BBL04514.1"/>
    <property type="molecule type" value="Genomic_DNA"/>
</dbReference>
<organism evidence="1 2">
    <name type="scientific">Alistipes communis</name>
    <dbReference type="NCBI Taxonomy" id="2585118"/>
    <lineage>
        <taxon>Bacteria</taxon>
        <taxon>Pseudomonadati</taxon>
        <taxon>Bacteroidota</taxon>
        <taxon>Bacteroidia</taxon>
        <taxon>Bacteroidales</taxon>
        <taxon>Rikenellaceae</taxon>
        <taxon>Alistipes</taxon>
    </lineage>
</organism>
<accession>A0A4Y1WVQ1</accession>
<dbReference type="RefSeq" id="WP_141412940.1">
    <property type="nucleotide sequence ID" value="NZ_AP019735.1"/>
</dbReference>
<dbReference type="Gene3D" id="3.40.50.300">
    <property type="entry name" value="P-loop containing nucleotide triphosphate hydrolases"/>
    <property type="match status" value="1"/>
</dbReference>
<dbReference type="InterPro" id="IPR006517">
    <property type="entry name" value="Phage_terminase_lsu-like_C"/>
</dbReference>
<dbReference type="OrthoDB" id="9771580at2"/>
<dbReference type="Pfam" id="PF03237">
    <property type="entry name" value="Terminase_6N"/>
    <property type="match status" value="1"/>
</dbReference>
<gene>
    <name evidence="1" type="ORF">A5CBH24_18270</name>
</gene>
<proteinExistence type="predicted"/>
<dbReference type="GeneID" id="78342545"/>
<reference evidence="2" key="1">
    <citation type="submission" date="2019-06" db="EMBL/GenBank/DDBJ databases">
        <title>Alistipes onderdonkii subsp. vulgaris subsp. nov., Alistipes dispar sp. nov. and Alistipes communis sp. nov., isolated from human faeces, and creation of Alistipes onderdonkii subsp. onderdonkii subsp. nov.</title>
        <authorList>
            <person name="Sakamoto M."/>
            <person name="Ikeyama N."/>
            <person name="Ogata Y."/>
            <person name="Suda W."/>
            <person name="Iino T."/>
            <person name="Hattori M."/>
            <person name="Ohkuma M."/>
        </authorList>
    </citation>
    <scope>NUCLEOTIDE SEQUENCE [LARGE SCALE GENOMIC DNA]</scope>
    <source>
        <strain evidence="2">5CBH24</strain>
    </source>
</reference>
<protein>
    <submittedName>
        <fullName evidence="1">Terminase</fullName>
    </submittedName>
</protein>
<dbReference type="NCBIfam" id="TIGR01630">
    <property type="entry name" value="psiM2_ORF9"/>
    <property type="match status" value="1"/>
</dbReference>
<dbReference type="AlphaFoldDB" id="A0A4Y1WVQ1"/>
<keyword evidence="2" id="KW-1185">Reference proteome</keyword>
<name>A0A4Y1WVQ1_9BACT</name>
<evidence type="ECO:0000313" key="2">
    <source>
        <dbReference type="Proteomes" id="UP000318946"/>
    </source>
</evidence>
<dbReference type="Proteomes" id="UP000318946">
    <property type="component" value="Chromosome"/>
</dbReference>
<evidence type="ECO:0000313" key="1">
    <source>
        <dbReference type="EMBL" id="BBL04514.1"/>
    </source>
</evidence>